<dbReference type="SUPFAM" id="SSF82784">
    <property type="entry name" value="OsmC-like"/>
    <property type="match status" value="1"/>
</dbReference>
<dbReference type="VEuPathDB" id="TriTrypDB:TvY486_0101630"/>
<dbReference type="InterPro" id="IPR036102">
    <property type="entry name" value="OsmC/Ohrsf"/>
</dbReference>
<dbReference type="AlphaFoldDB" id="G0TRF1"/>
<organism evidence="1">
    <name type="scientific">Trypanosoma vivax (strain Y486)</name>
    <dbReference type="NCBI Taxonomy" id="1055687"/>
    <lineage>
        <taxon>Eukaryota</taxon>
        <taxon>Discoba</taxon>
        <taxon>Euglenozoa</taxon>
        <taxon>Kinetoplastea</taxon>
        <taxon>Metakinetoplastina</taxon>
        <taxon>Trypanosomatida</taxon>
        <taxon>Trypanosomatidae</taxon>
        <taxon>Trypanosoma</taxon>
        <taxon>Duttonella</taxon>
    </lineage>
</organism>
<proteinExistence type="predicted"/>
<reference evidence="1" key="1">
    <citation type="journal article" date="2012" name="Proc. Natl. Acad. Sci. U.S.A.">
        <title>Antigenic diversity is generated by distinct evolutionary mechanisms in African trypanosome species.</title>
        <authorList>
            <person name="Jackson A.P."/>
            <person name="Berry A."/>
            <person name="Aslett M."/>
            <person name="Allison H.C."/>
            <person name="Burton P."/>
            <person name="Vavrova-Anderson J."/>
            <person name="Brown R."/>
            <person name="Browne H."/>
            <person name="Corton N."/>
            <person name="Hauser H."/>
            <person name="Gamble J."/>
            <person name="Gilderthorp R."/>
            <person name="Marcello L."/>
            <person name="McQuillan J."/>
            <person name="Otto T.D."/>
            <person name="Quail M.A."/>
            <person name="Sanders M.J."/>
            <person name="van Tonder A."/>
            <person name="Ginger M.L."/>
            <person name="Field M.C."/>
            <person name="Barry J.D."/>
            <person name="Hertz-Fowler C."/>
            <person name="Berriman M."/>
        </authorList>
    </citation>
    <scope>NUCLEOTIDE SEQUENCE</scope>
    <source>
        <strain evidence="1">Y486</strain>
    </source>
</reference>
<accession>G0TRF1</accession>
<protein>
    <submittedName>
        <fullName evidence="1">Uncharacterized protein</fullName>
    </submittedName>
</protein>
<gene>
    <name evidence="1" type="ORF">TVY486_0101630</name>
</gene>
<dbReference type="EMBL" id="HE573017">
    <property type="protein sequence ID" value="CCC46515.1"/>
    <property type="molecule type" value="Genomic_DNA"/>
</dbReference>
<name>G0TRF1_TRYVY</name>
<evidence type="ECO:0000313" key="1">
    <source>
        <dbReference type="EMBL" id="CCC46515.1"/>
    </source>
</evidence>
<sequence length="216" mass="23202">MNAQLLRAALGRAFAFAFSLKNSKKELRNMQGTSLSRFMASGGFPNFGSWLKKAGSYKTNEQRSSSGSFFGGASGFGFSAGGLPNKFGDIFGSRSWPSGSDAGGLSGGNAGDNKGGGGFGGPLGGFFDKALEWCSEAHARSISRRQGIDVRDIKFEKTPEGGIKVIVDAPNATVKQIEQLGEQVMEECPVARFRKTQVTSPQQKVQWVRLPDRYDR</sequence>